<dbReference type="Proteomes" id="UP001055879">
    <property type="component" value="Linkage Group LG04"/>
</dbReference>
<organism evidence="1 2">
    <name type="scientific">Arctium lappa</name>
    <name type="common">Greater burdock</name>
    <name type="synonym">Lappa major</name>
    <dbReference type="NCBI Taxonomy" id="4217"/>
    <lineage>
        <taxon>Eukaryota</taxon>
        <taxon>Viridiplantae</taxon>
        <taxon>Streptophyta</taxon>
        <taxon>Embryophyta</taxon>
        <taxon>Tracheophyta</taxon>
        <taxon>Spermatophyta</taxon>
        <taxon>Magnoliopsida</taxon>
        <taxon>eudicotyledons</taxon>
        <taxon>Gunneridae</taxon>
        <taxon>Pentapetalae</taxon>
        <taxon>asterids</taxon>
        <taxon>campanulids</taxon>
        <taxon>Asterales</taxon>
        <taxon>Asteraceae</taxon>
        <taxon>Carduoideae</taxon>
        <taxon>Cardueae</taxon>
        <taxon>Arctiinae</taxon>
        <taxon>Arctium</taxon>
    </lineage>
</organism>
<gene>
    <name evidence="1" type="ORF">L6452_14196</name>
</gene>
<sequence>METEAKRSSNSCIRLIRYADAVIEKGLHLRMRKVLRVKVRRLFRGWSILGLVYLLRKVGRNEPARNEILVQGVIEHVPVIPEEFFRSGKYVAKRCGGRVEINDQSTVGGYPTEGTMCPGHSCLGSEKCATLPSVGDCFGRAWLKNLKENCGWVCENPQNASLVKDDLINRRKMYANKRRKPIEFQAGDKVMLKVSPWKGVVRFGKKGKLRPRFVGPFSIVERIGEKCLAETDVVVPLDDIQVDEQLTYIEEPVAILDFKVKKLRNKDIRLVRVQWKFHKGQESTWEVEADVRSQYPHLEDQYWYAIGEEEEGLEVLQKSFPLKLWNLNEMLINDQNILFDNGGGSDRRWSGVVQIDGGFRSKVVRSGSDRWWSVVVQIGDGSKRRWLVVVQIGSGRQWFRTTVVGGREWSVVVGGGSDRQCRRWFRTAVVSVGRWWFRMAMVQNGGGRSVIGGG</sequence>
<dbReference type="EMBL" id="CM042050">
    <property type="protein sequence ID" value="KAI3734720.1"/>
    <property type="molecule type" value="Genomic_DNA"/>
</dbReference>
<name>A0ACB9CKL9_ARCLA</name>
<comment type="caution">
    <text evidence="1">The sequence shown here is derived from an EMBL/GenBank/DDBJ whole genome shotgun (WGS) entry which is preliminary data.</text>
</comment>
<reference evidence="1 2" key="2">
    <citation type="journal article" date="2022" name="Mol. Ecol. Resour.">
        <title>The genomes of chicory, endive, great burdock and yacon provide insights into Asteraceae paleo-polyploidization history and plant inulin production.</title>
        <authorList>
            <person name="Fan W."/>
            <person name="Wang S."/>
            <person name="Wang H."/>
            <person name="Wang A."/>
            <person name="Jiang F."/>
            <person name="Liu H."/>
            <person name="Zhao H."/>
            <person name="Xu D."/>
            <person name="Zhang Y."/>
        </authorList>
    </citation>
    <scope>NUCLEOTIDE SEQUENCE [LARGE SCALE GENOMIC DNA]</scope>
    <source>
        <strain evidence="2">cv. Niubang</strain>
    </source>
</reference>
<accession>A0ACB9CKL9</accession>
<protein>
    <submittedName>
        <fullName evidence="1">Uncharacterized protein</fullName>
    </submittedName>
</protein>
<evidence type="ECO:0000313" key="2">
    <source>
        <dbReference type="Proteomes" id="UP001055879"/>
    </source>
</evidence>
<proteinExistence type="predicted"/>
<reference evidence="2" key="1">
    <citation type="journal article" date="2022" name="Mol. Ecol. Resour.">
        <title>The genomes of chicory, endive, great burdock and yacon provide insights into Asteraceae palaeo-polyploidization history and plant inulin production.</title>
        <authorList>
            <person name="Fan W."/>
            <person name="Wang S."/>
            <person name="Wang H."/>
            <person name="Wang A."/>
            <person name="Jiang F."/>
            <person name="Liu H."/>
            <person name="Zhao H."/>
            <person name="Xu D."/>
            <person name="Zhang Y."/>
        </authorList>
    </citation>
    <scope>NUCLEOTIDE SEQUENCE [LARGE SCALE GENOMIC DNA]</scope>
    <source>
        <strain evidence="2">cv. Niubang</strain>
    </source>
</reference>
<keyword evidence="2" id="KW-1185">Reference proteome</keyword>
<evidence type="ECO:0000313" key="1">
    <source>
        <dbReference type="EMBL" id="KAI3734720.1"/>
    </source>
</evidence>